<evidence type="ECO:0000313" key="1">
    <source>
        <dbReference type="EMBL" id="MVT10217.1"/>
    </source>
</evidence>
<dbReference type="RefSeq" id="WP_157307664.1">
    <property type="nucleotide sequence ID" value="NZ_WRXN01000008.1"/>
</dbReference>
<proteinExistence type="predicted"/>
<dbReference type="Proteomes" id="UP000461730">
    <property type="component" value="Unassembled WGS sequence"/>
</dbReference>
<evidence type="ECO:0000313" key="2">
    <source>
        <dbReference type="Proteomes" id="UP000461730"/>
    </source>
</evidence>
<accession>A0A7K1U789</accession>
<dbReference type="InterPro" id="IPR009097">
    <property type="entry name" value="Cyclic_Pdiesterase"/>
</dbReference>
<keyword evidence="1" id="KW-0436">Ligase</keyword>
<dbReference type="Pfam" id="PF13563">
    <property type="entry name" value="2_5_RNA_ligase2"/>
    <property type="match status" value="1"/>
</dbReference>
<name>A0A7K1U789_9BACT</name>
<keyword evidence="2" id="KW-1185">Reference proteome</keyword>
<reference evidence="1 2" key="1">
    <citation type="submission" date="2019-12" db="EMBL/GenBank/DDBJ databases">
        <title>Chitinophaga sp. strain ysch24 (GDMCC 1.1355), whole genome shotgun sequence.</title>
        <authorList>
            <person name="Zhang X."/>
        </authorList>
    </citation>
    <scope>NUCLEOTIDE SEQUENCE [LARGE SCALE GENOMIC DNA]</scope>
    <source>
        <strain evidence="2">ysch24</strain>
    </source>
</reference>
<organism evidence="1 2">
    <name type="scientific">Chitinophaga tropicalis</name>
    <dbReference type="NCBI Taxonomy" id="2683588"/>
    <lineage>
        <taxon>Bacteria</taxon>
        <taxon>Pseudomonadati</taxon>
        <taxon>Bacteroidota</taxon>
        <taxon>Chitinophagia</taxon>
        <taxon>Chitinophagales</taxon>
        <taxon>Chitinophagaceae</taxon>
        <taxon>Chitinophaga</taxon>
    </lineage>
</organism>
<dbReference type="EMBL" id="WRXN01000008">
    <property type="protein sequence ID" value="MVT10217.1"/>
    <property type="molecule type" value="Genomic_DNA"/>
</dbReference>
<sequence>MGNTLIITVGMEPRYQDHFNALRRRHFPSHANYLDAHITLFYHLPANQPLIGEALHSFAARAPLTLQVTGLSFYGNGVGYQLYSEELQELHREMQSKFDPWLIRQDRQPLRPHITIQNKVTAMKAQLLYDALKKNFTPFSFDTTGLQTWIYLKGPWKARETFPFIIP</sequence>
<dbReference type="SUPFAM" id="SSF55144">
    <property type="entry name" value="LigT-like"/>
    <property type="match status" value="1"/>
</dbReference>
<dbReference type="Gene3D" id="3.90.1140.10">
    <property type="entry name" value="Cyclic phosphodiesterase"/>
    <property type="match status" value="1"/>
</dbReference>
<gene>
    <name evidence="1" type="ORF">GO493_18240</name>
</gene>
<dbReference type="GO" id="GO:0016874">
    <property type="term" value="F:ligase activity"/>
    <property type="evidence" value="ECO:0007669"/>
    <property type="project" value="UniProtKB-KW"/>
</dbReference>
<dbReference type="AlphaFoldDB" id="A0A7K1U789"/>
<protein>
    <submittedName>
        <fullName evidence="1">2'-5' RNA ligase family protein</fullName>
    </submittedName>
</protein>
<comment type="caution">
    <text evidence="1">The sequence shown here is derived from an EMBL/GenBank/DDBJ whole genome shotgun (WGS) entry which is preliminary data.</text>
</comment>